<evidence type="ECO:0000313" key="2">
    <source>
        <dbReference type="EMBL" id="BAQ69526.1"/>
    </source>
</evidence>
<gene>
    <name evidence="2" type="ORF">NHU_02375</name>
</gene>
<evidence type="ECO:0000256" key="1">
    <source>
        <dbReference type="SAM" id="MobiDB-lite"/>
    </source>
</evidence>
<reference evidence="2 3" key="1">
    <citation type="submission" date="2015-02" db="EMBL/GenBank/DDBJ databases">
        <title>Genome sequene of Rhodovulum sulfidophilum DSM 2351.</title>
        <authorList>
            <person name="Nagao N."/>
        </authorList>
    </citation>
    <scope>NUCLEOTIDE SEQUENCE [LARGE SCALE GENOMIC DNA]</scope>
    <source>
        <strain evidence="2 3">DSM 2351</strain>
    </source>
</reference>
<organism evidence="2 3">
    <name type="scientific">Rhodovulum sulfidophilum</name>
    <name type="common">Rhodobacter sulfidophilus</name>
    <dbReference type="NCBI Taxonomy" id="35806"/>
    <lineage>
        <taxon>Bacteria</taxon>
        <taxon>Pseudomonadati</taxon>
        <taxon>Pseudomonadota</taxon>
        <taxon>Alphaproteobacteria</taxon>
        <taxon>Rhodobacterales</taxon>
        <taxon>Paracoccaceae</taxon>
        <taxon>Rhodovulum</taxon>
    </lineage>
</organism>
<evidence type="ECO:0000313" key="3">
    <source>
        <dbReference type="Proteomes" id="UP000064912"/>
    </source>
</evidence>
<protein>
    <submittedName>
        <fullName evidence="2">Uncharacterized protein</fullName>
    </submittedName>
</protein>
<sequence length="211" mass="23451">MEEPVLERKVHSVRTAVRELGMEPRRLRKLLVDAKTARPHLDRINARVSAKDFQDALSMSRSQFDLLRKEGHFRPAIEGGDHKPLSDVRAAHRHLESLLSGAEPIYVSMHAWMTSGRPRKASRPSPAPFSSVSRSAGFGGSGDTWTRMRLSAFSPGISIEVFARQCCRTRAAAMRLVSEGHVPSTEGRHLKANARQRFCHQTTSQLSMGGS</sequence>
<feature type="region of interest" description="Disordered" evidence="1">
    <location>
        <begin position="117"/>
        <end position="139"/>
    </location>
</feature>
<dbReference type="AlphaFoldDB" id="A0A0D6B391"/>
<dbReference type="Proteomes" id="UP000064912">
    <property type="component" value="Chromosome"/>
</dbReference>
<dbReference type="EMBL" id="AP014800">
    <property type="protein sequence ID" value="BAQ69526.1"/>
    <property type="molecule type" value="Genomic_DNA"/>
</dbReference>
<accession>A0A0D6B391</accession>
<name>A0A0D6B391_RHOSU</name>
<dbReference type="KEGG" id="rsu:NHU_02375"/>
<proteinExistence type="predicted"/>